<evidence type="ECO:0000313" key="2">
    <source>
        <dbReference type="EMBL" id="RKO92379.1"/>
    </source>
</evidence>
<dbReference type="AlphaFoldDB" id="A0A4P9WHS1"/>
<feature type="transmembrane region" description="Helical" evidence="1">
    <location>
        <begin position="52"/>
        <end position="71"/>
    </location>
</feature>
<reference evidence="3" key="1">
    <citation type="journal article" date="2018" name="Nat. Microbiol.">
        <title>Leveraging single-cell genomics to expand the fungal tree of life.</title>
        <authorList>
            <person name="Ahrendt S.R."/>
            <person name="Quandt C.A."/>
            <person name="Ciobanu D."/>
            <person name="Clum A."/>
            <person name="Salamov A."/>
            <person name="Andreopoulos B."/>
            <person name="Cheng J.F."/>
            <person name="Woyke T."/>
            <person name="Pelin A."/>
            <person name="Henrissat B."/>
            <person name="Reynolds N.K."/>
            <person name="Benny G.L."/>
            <person name="Smith M.E."/>
            <person name="James T.Y."/>
            <person name="Grigoriev I.V."/>
        </authorList>
    </citation>
    <scope>NUCLEOTIDE SEQUENCE [LARGE SCALE GENOMIC DNA]</scope>
</reference>
<keyword evidence="1" id="KW-1133">Transmembrane helix</keyword>
<dbReference type="EMBL" id="KZ994662">
    <property type="protein sequence ID" value="RKO92379.1"/>
    <property type="molecule type" value="Genomic_DNA"/>
</dbReference>
<feature type="transmembrane region" description="Helical" evidence="1">
    <location>
        <begin position="28"/>
        <end position="46"/>
    </location>
</feature>
<accession>A0A4P9WHS1</accession>
<keyword evidence="1" id="KW-0472">Membrane</keyword>
<evidence type="ECO:0000313" key="3">
    <source>
        <dbReference type="Proteomes" id="UP000269721"/>
    </source>
</evidence>
<keyword evidence="3" id="KW-1185">Reference proteome</keyword>
<keyword evidence="1" id="KW-0812">Transmembrane</keyword>
<organism evidence="2 3">
    <name type="scientific">Blyttiomyces helicus</name>
    <dbReference type="NCBI Taxonomy" id="388810"/>
    <lineage>
        <taxon>Eukaryota</taxon>
        <taxon>Fungi</taxon>
        <taxon>Fungi incertae sedis</taxon>
        <taxon>Chytridiomycota</taxon>
        <taxon>Chytridiomycota incertae sedis</taxon>
        <taxon>Chytridiomycetes</taxon>
        <taxon>Chytridiomycetes incertae sedis</taxon>
        <taxon>Blyttiomyces</taxon>
    </lineage>
</organism>
<name>A0A4P9WHS1_9FUNG</name>
<proteinExistence type="predicted"/>
<dbReference type="Proteomes" id="UP000269721">
    <property type="component" value="Unassembled WGS sequence"/>
</dbReference>
<evidence type="ECO:0000256" key="1">
    <source>
        <dbReference type="SAM" id="Phobius"/>
    </source>
</evidence>
<protein>
    <submittedName>
        <fullName evidence="2">Uncharacterized protein</fullName>
    </submittedName>
</protein>
<sequence>MCEWSRAWRYDVSEAQKRVLFFDKLPKLTALFIFTIMWCISAGLLVKRLGASPSIASILAPLLFLLSIVLVRRHRAEMERVASADTSVPRAQEASSIGFFGLPFAWLVSPMRPLTVHTRAPEADVGPAPRGWLIASWLTPDRGEGANGANVEGREGVNDVIEIVVV</sequence>
<gene>
    <name evidence="2" type="ORF">BDK51DRAFT_28370</name>
</gene>